<dbReference type="PANTHER" id="PTHR14164">
    <property type="entry name" value="PERICENTRIOLAR MATERIAL 1-RELATED"/>
    <property type="match status" value="1"/>
</dbReference>
<feature type="compositionally biased region" description="Low complexity" evidence="2">
    <location>
        <begin position="766"/>
        <end position="776"/>
    </location>
</feature>
<dbReference type="RefSeq" id="XP_015514170.2">
    <property type="nucleotide sequence ID" value="XM_015658684.2"/>
</dbReference>
<feature type="region of interest" description="Disordered" evidence="2">
    <location>
        <begin position="1132"/>
        <end position="1160"/>
    </location>
</feature>
<dbReference type="KEGG" id="nlo:107220202"/>
<feature type="coiled-coil region" evidence="1">
    <location>
        <begin position="454"/>
        <end position="481"/>
    </location>
</feature>
<dbReference type="GO" id="GO:0034454">
    <property type="term" value="P:microtubule anchoring at centrosome"/>
    <property type="evidence" value="ECO:0007669"/>
    <property type="project" value="InterPro"/>
</dbReference>
<feature type="compositionally biased region" description="Basic and acidic residues" evidence="2">
    <location>
        <begin position="20"/>
        <end position="29"/>
    </location>
</feature>
<feature type="compositionally biased region" description="Basic and acidic residues" evidence="2">
    <location>
        <begin position="394"/>
        <end position="404"/>
    </location>
</feature>
<evidence type="ECO:0000313" key="4">
    <source>
        <dbReference type="RefSeq" id="XP_015514170.2"/>
    </source>
</evidence>
<feature type="region of interest" description="Disordered" evidence="2">
    <location>
        <begin position="1003"/>
        <end position="1028"/>
    </location>
</feature>
<feature type="compositionally biased region" description="Basic and acidic residues" evidence="2">
    <location>
        <begin position="1140"/>
        <end position="1149"/>
    </location>
</feature>
<feature type="compositionally biased region" description="Low complexity" evidence="2">
    <location>
        <begin position="68"/>
        <end position="79"/>
    </location>
</feature>
<feature type="compositionally biased region" description="Low complexity" evidence="2">
    <location>
        <begin position="481"/>
        <end position="515"/>
    </location>
</feature>
<feature type="compositionally biased region" description="Polar residues" evidence="2">
    <location>
        <begin position="730"/>
        <end position="742"/>
    </location>
</feature>
<feature type="compositionally biased region" description="Low complexity" evidence="2">
    <location>
        <begin position="811"/>
        <end position="827"/>
    </location>
</feature>
<reference evidence="4" key="1">
    <citation type="submission" date="2025-08" db="UniProtKB">
        <authorList>
            <consortium name="RefSeq"/>
        </authorList>
    </citation>
    <scope>IDENTIFICATION</scope>
    <source>
        <tissue evidence="4">Thorax and Abdomen</tissue>
    </source>
</reference>
<feature type="region of interest" description="Disordered" evidence="2">
    <location>
        <begin position="1083"/>
        <end position="1118"/>
    </location>
</feature>
<keyword evidence="1" id="KW-0175">Coiled coil</keyword>
<dbReference type="InterPro" id="IPR024138">
    <property type="entry name" value="Pericentriolar_Pcm1"/>
</dbReference>
<dbReference type="GO" id="GO:1905515">
    <property type="term" value="P:non-motile cilium assembly"/>
    <property type="evidence" value="ECO:0007669"/>
    <property type="project" value="TreeGrafter"/>
</dbReference>
<dbReference type="GO" id="GO:0071539">
    <property type="term" value="P:protein localization to centrosome"/>
    <property type="evidence" value="ECO:0007669"/>
    <property type="project" value="InterPro"/>
</dbReference>
<feature type="region of interest" description="Disordered" evidence="2">
    <location>
        <begin position="481"/>
        <end position="519"/>
    </location>
</feature>
<feature type="compositionally biased region" description="Basic and acidic residues" evidence="2">
    <location>
        <begin position="427"/>
        <end position="439"/>
    </location>
</feature>
<dbReference type="AlphaFoldDB" id="A0A6J0BHA1"/>
<feature type="coiled-coil region" evidence="1">
    <location>
        <begin position="251"/>
        <end position="278"/>
    </location>
</feature>
<accession>A0A6J0BHA1</accession>
<feature type="region of interest" description="Disordered" evidence="2">
    <location>
        <begin position="1039"/>
        <end position="1058"/>
    </location>
</feature>
<feature type="region of interest" description="Disordered" evidence="2">
    <location>
        <begin position="1"/>
        <end position="80"/>
    </location>
</feature>
<name>A0A6J0BHA1_NEOLC</name>
<feature type="compositionally biased region" description="Acidic residues" evidence="2">
    <location>
        <begin position="405"/>
        <end position="415"/>
    </location>
</feature>
<evidence type="ECO:0000256" key="2">
    <source>
        <dbReference type="SAM" id="MobiDB-lite"/>
    </source>
</evidence>
<feature type="region of interest" description="Disordered" evidence="2">
    <location>
        <begin position="99"/>
        <end position="133"/>
    </location>
</feature>
<dbReference type="GeneID" id="107220202"/>
<feature type="compositionally biased region" description="Pro residues" evidence="2">
    <location>
        <begin position="1041"/>
        <end position="1051"/>
    </location>
</feature>
<feature type="region of interest" description="Disordered" evidence="2">
    <location>
        <begin position="394"/>
        <end position="451"/>
    </location>
</feature>
<evidence type="ECO:0000313" key="3">
    <source>
        <dbReference type="Proteomes" id="UP000829291"/>
    </source>
</evidence>
<keyword evidence="3" id="KW-1185">Reference proteome</keyword>
<evidence type="ECO:0000256" key="1">
    <source>
        <dbReference type="SAM" id="Coils"/>
    </source>
</evidence>
<organism evidence="4">
    <name type="scientific">Neodiprion lecontei</name>
    <name type="common">Redheaded pine sawfly</name>
    <dbReference type="NCBI Taxonomy" id="441921"/>
    <lineage>
        <taxon>Eukaryota</taxon>
        <taxon>Metazoa</taxon>
        <taxon>Ecdysozoa</taxon>
        <taxon>Arthropoda</taxon>
        <taxon>Hexapoda</taxon>
        <taxon>Insecta</taxon>
        <taxon>Pterygota</taxon>
        <taxon>Neoptera</taxon>
        <taxon>Endopterygota</taxon>
        <taxon>Hymenoptera</taxon>
        <taxon>Tenthredinoidea</taxon>
        <taxon>Diprionidae</taxon>
        <taxon>Diprioninae</taxon>
        <taxon>Neodiprion</taxon>
    </lineage>
</organism>
<sequence length="1160" mass="128408">MSPGINDRPRYTGTVPKSNRRNDRNRERSNSNQVMIGPTDPRDVSHQPNNLLEWHLVTDPHRSEKNSNTRPTSSTPSISYQDLADFDCSSQQRNHIGEDRSQWHRMAPPDSHTQSPPPQLQANKPTNVDKMPDRGQVESRLNQIKDYIRVTSTMMDSLSQSSDPRAVMQHDKLSKMVEDLYDSEKKLTNLLETYQNRGIPDESGDHPVQQSDQMRRFSDLMDVLTLQERCILTNPNCMNGEIDEHGDGGREAQLQRKVEETQRKLAQLQEQEASLLGMHLRAKERLNAARQAQQVFLQQGEQGNSAWEGPDRRLHQGQSNADELESEHAALRGKLVQLQNKKKRMDHLVAELQTVDTFDRGSCSSEGSRAPGRDKVAELDAMKAQLARLKALMEDATRDRHPSESEVEPEADEEVRVEVSANSSRNSIDRQSEPDDLSRRKAGNFGDAPSVDQVQAVTRELKEQSVLLQAARAELQRLKQTTPTPVITSSTPPPSLLGLNLSEKKQSNNNTNSSSNDERCEMQFAQAKRRQLEDLMRKEQVHSSSVNQDVGRGDWGGVRETNSQLSHTSVAANLWPLPNPATGESNEQSVDGASISENLLDVGPNGNATAANGNWWGVPPPIGMVEQPPQAGVVGMAEYYRQLLLGSQAQQLQMMGMTMQQCCQLLWAQQRELQSMRAAIIQLQLQLRQPQQLQQQQQHQQLQGRANNNYSNVGNAEEYSNLNRVVQHNGSSLDATLPPSSSLPNLVALPTPTPTPVPVPIPNPPHQQQQLNNQVPPGNRANNYWDNFRSYSRQNLLSVNGKTASDRNPHTTASTPTTNTVSSASGTASGGGNNTGLTNIGFRSRKDKRNREHGLENLTLPTLLSAEMQYPQNLQLQSNFQQQEVVNSRSSLNNVLANDMTLQQSHHVDNFFDEQQLACTRSVSANNDGQVCLRQLSNEMSDAVSSLVTVNTSRPGYLVRVLREVKIICEDHRLRPRLLRSLRALRDSHSSNNPLVDWLQNETTDQTASESCQSSDEDSDTGTLNNTVGNAVNQAVGALSLPPPPLPPPPLSMTLPLLPGGFQPEGVGINASASVTPGYNEDLAEADQSRPETSHNPQQVASEENVGEEGGGDASTASANALIADLVAEMEYMEEDGERSDDIGLDRVPTRLYHQANESI</sequence>
<feature type="compositionally biased region" description="Basic and acidic residues" evidence="2">
    <location>
        <begin position="56"/>
        <end position="67"/>
    </location>
</feature>
<feature type="region of interest" description="Disordered" evidence="2">
    <location>
        <begin position="801"/>
        <end position="851"/>
    </location>
</feature>
<feature type="region of interest" description="Disordered" evidence="2">
    <location>
        <begin position="730"/>
        <end position="776"/>
    </location>
</feature>
<dbReference type="PANTHER" id="PTHR14164:SF12">
    <property type="entry name" value="PERICENTRIOLAR MATERIAL 1 PROTEIN"/>
    <property type="match status" value="1"/>
</dbReference>
<dbReference type="Proteomes" id="UP000829291">
    <property type="component" value="Chromosome 6"/>
</dbReference>
<protein>
    <submittedName>
        <fullName evidence="4">Uncharacterized protein LOC107220202 isoform X1</fullName>
    </submittedName>
</protein>
<dbReference type="OrthoDB" id="2125770at2759"/>
<gene>
    <name evidence="4" type="primary">LOC107220202</name>
</gene>
<feature type="compositionally biased region" description="Pro residues" evidence="2">
    <location>
        <begin position="751"/>
        <end position="765"/>
    </location>
</feature>
<proteinExistence type="predicted"/>
<feature type="region of interest" description="Disordered" evidence="2">
    <location>
        <begin position="302"/>
        <end position="326"/>
    </location>
</feature>
<dbReference type="GO" id="GO:0034451">
    <property type="term" value="C:centriolar satellite"/>
    <property type="evidence" value="ECO:0007669"/>
    <property type="project" value="TreeGrafter"/>
</dbReference>
<dbReference type="InParanoid" id="A0A6J0BHA1"/>
<dbReference type="GO" id="GO:0036064">
    <property type="term" value="C:ciliary basal body"/>
    <property type="evidence" value="ECO:0007669"/>
    <property type="project" value="TreeGrafter"/>
</dbReference>